<dbReference type="OMA" id="GMWILRC"/>
<dbReference type="KEGG" id="egl:EGR_03720"/>
<dbReference type="SUPFAM" id="SSF54001">
    <property type="entry name" value="Cysteine proteinases"/>
    <property type="match status" value="1"/>
</dbReference>
<dbReference type="GO" id="GO:0004843">
    <property type="term" value="F:cysteine-type deubiquitinase activity"/>
    <property type="evidence" value="ECO:0007669"/>
    <property type="project" value="UniProtKB-EC"/>
</dbReference>
<dbReference type="EC" id="3.4.19.12" evidence="2"/>
<dbReference type="PANTHER" id="PTHR43982">
    <property type="entry name" value="UBIQUITIN CARBOXYL-TERMINAL HYDROLASE"/>
    <property type="match status" value="1"/>
</dbReference>
<dbReference type="Pfam" id="PF00443">
    <property type="entry name" value="UCH"/>
    <property type="match status" value="1"/>
</dbReference>
<dbReference type="GO" id="GO:0070628">
    <property type="term" value="F:proteasome binding"/>
    <property type="evidence" value="ECO:0007669"/>
    <property type="project" value="TreeGrafter"/>
</dbReference>
<dbReference type="InterPro" id="IPR038765">
    <property type="entry name" value="Papain-like_cys_pep_sf"/>
</dbReference>
<organism evidence="9 10">
    <name type="scientific">Echinococcus granulosus</name>
    <name type="common">Hydatid tapeworm</name>
    <dbReference type="NCBI Taxonomy" id="6210"/>
    <lineage>
        <taxon>Eukaryota</taxon>
        <taxon>Metazoa</taxon>
        <taxon>Spiralia</taxon>
        <taxon>Lophotrochozoa</taxon>
        <taxon>Platyhelminthes</taxon>
        <taxon>Cestoda</taxon>
        <taxon>Eucestoda</taxon>
        <taxon>Cyclophyllidea</taxon>
        <taxon>Taeniidae</taxon>
        <taxon>Echinococcus</taxon>
        <taxon>Echinococcus granulosus group</taxon>
    </lineage>
</organism>
<keyword evidence="4" id="KW-0833">Ubl conjugation pathway</keyword>
<protein>
    <recommendedName>
        <fullName evidence="2">ubiquitinyl hydrolase 1</fullName>
        <ecNumber evidence="2">3.4.19.12</ecNumber>
    </recommendedName>
</protein>
<evidence type="ECO:0000256" key="2">
    <source>
        <dbReference type="ARBA" id="ARBA00012759"/>
    </source>
</evidence>
<dbReference type="InterPro" id="IPR029071">
    <property type="entry name" value="Ubiquitin-like_domsf"/>
</dbReference>
<reference evidence="9 10" key="1">
    <citation type="journal article" date="2013" name="Nat. Genet.">
        <title>The genome of the hydatid tapeworm Echinococcus granulosus.</title>
        <authorList>
            <person name="Zheng H."/>
            <person name="Zhang W."/>
            <person name="Zhang L."/>
            <person name="Zhang Z."/>
            <person name="Li J."/>
            <person name="Lu G."/>
            <person name="Zhu Y."/>
            <person name="Wang Y."/>
            <person name="Huang Y."/>
            <person name="Liu J."/>
            <person name="Kang H."/>
            <person name="Chen J."/>
            <person name="Wang L."/>
            <person name="Chen A."/>
            <person name="Yu S."/>
            <person name="Gao Z."/>
            <person name="Jin L."/>
            <person name="Gu W."/>
            <person name="Wang Z."/>
            <person name="Zhao L."/>
            <person name="Shi B."/>
            <person name="Wen H."/>
            <person name="Lin R."/>
            <person name="Jones M.K."/>
            <person name="Brejova B."/>
            <person name="Vinar T."/>
            <person name="Zhao G."/>
            <person name="McManus D.P."/>
            <person name="Chen Z."/>
            <person name="Zhou Y."/>
            <person name="Wang S."/>
        </authorList>
    </citation>
    <scope>NUCLEOTIDE SEQUENCE [LARGE SCALE GENOMIC DNA]</scope>
</reference>
<evidence type="ECO:0000256" key="5">
    <source>
        <dbReference type="ARBA" id="ARBA00022801"/>
    </source>
</evidence>
<comment type="catalytic activity">
    <reaction evidence="1">
        <text>Thiol-dependent hydrolysis of ester, thioester, amide, peptide and isopeptide bonds formed by the C-terminal Gly of ubiquitin (a 76-residue protein attached to proteins as an intracellular targeting signal).</text>
        <dbReference type="EC" id="3.4.19.12"/>
    </reaction>
</comment>
<dbReference type="Gene3D" id="3.10.20.90">
    <property type="entry name" value="Phosphatidylinositol 3-kinase Catalytic Subunit, Chain A, domain 1"/>
    <property type="match status" value="1"/>
</dbReference>
<dbReference type="CDD" id="cd16104">
    <property type="entry name" value="Ubl_USP14_like"/>
    <property type="match status" value="1"/>
</dbReference>
<dbReference type="Proteomes" id="UP000019149">
    <property type="component" value="Unassembled WGS sequence"/>
</dbReference>
<feature type="region of interest" description="Disordered" evidence="7">
    <location>
        <begin position="156"/>
        <end position="197"/>
    </location>
</feature>
<evidence type="ECO:0000256" key="4">
    <source>
        <dbReference type="ARBA" id="ARBA00022786"/>
    </source>
</evidence>
<evidence type="ECO:0000259" key="8">
    <source>
        <dbReference type="PROSITE" id="PS50235"/>
    </source>
</evidence>
<dbReference type="PROSITE" id="PS00299">
    <property type="entry name" value="UBIQUITIN_1"/>
    <property type="match status" value="1"/>
</dbReference>
<dbReference type="PANTHER" id="PTHR43982:SF1">
    <property type="entry name" value="UBIQUITIN CARBOXYL-TERMINAL HYDROLASE 14"/>
    <property type="match status" value="1"/>
</dbReference>
<dbReference type="AlphaFoldDB" id="W6UIU1"/>
<keyword evidence="10" id="KW-1185">Reference proteome</keyword>
<name>W6UIU1_ECHGR</name>
<dbReference type="RefSeq" id="XP_024352626.1">
    <property type="nucleotide sequence ID" value="XM_024492969.1"/>
</dbReference>
<keyword evidence="5 9" id="KW-0378">Hydrolase</keyword>
<dbReference type="InterPro" id="IPR044635">
    <property type="entry name" value="UBP14-like"/>
</dbReference>
<evidence type="ECO:0000313" key="9">
    <source>
        <dbReference type="EMBL" id="EUB61430.1"/>
    </source>
</evidence>
<dbReference type="SUPFAM" id="SSF54236">
    <property type="entry name" value="Ubiquitin-like"/>
    <property type="match status" value="1"/>
</dbReference>
<dbReference type="InterPro" id="IPR018200">
    <property type="entry name" value="USP_CS"/>
</dbReference>
<dbReference type="GO" id="GO:0061136">
    <property type="term" value="P:regulation of proteasomal protein catabolic process"/>
    <property type="evidence" value="ECO:0007669"/>
    <property type="project" value="TreeGrafter"/>
</dbReference>
<comment type="caution">
    <text evidence="9">The sequence shown here is derived from an EMBL/GenBank/DDBJ whole genome shotgun (WGS) entry which is preliminary data.</text>
</comment>
<dbReference type="CTD" id="36339435"/>
<dbReference type="Gene3D" id="3.90.70.10">
    <property type="entry name" value="Cysteine proteinases"/>
    <property type="match status" value="1"/>
</dbReference>
<dbReference type="PROSITE" id="PS50235">
    <property type="entry name" value="USP_3"/>
    <property type="match status" value="1"/>
</dbReference>
<dbReference type="GeneID" id="36339435"/>
<accession>W6UIU1</accession>
<dbReference type="InterPro" id="IPR019954">
    <property type="entry name" value="Ubiquitin_CS"/>
</dbReference>
<evidence type="ECO:0000313" key="10">
    <source>
        <dbReference type="Proteomes" id="UP000019149"/>
    </source>
</evidence>
<dbReference type="OrthoDB" id="333239at2759"/>
<dbReference type="InterPro" id="IPR001394">
    <property type="entry name" value="Peptidase_C19_UCH"/>
</dbReference>
<evidence type="ECO:0000256" key="1">
    <source>
        <dbReference type="ARBA" id="ARBA00000707"/>
    </source>
</evidence>
<keyword evidence="6" id="KW-0788">Thiol protease</keyword>
<gene>
    <name evidence="9" type="ORF">EGR_03720</name>
</gene>
<evidence type="ECO:0000256" key="6">
    <source>
        <dbReference type="ARBA" id="ARBA00022807"/>
    </source>
</evidence>
<evidence type="ECO:0000256" key="3">
    <source>
        <dbReference type="ARBA" id="ARBA00022670"/>
    </source>
</evidence>
<keyword evidence="3" id="KW-0645">Protease</keyword>
<dbReference type="EMBL" id="APAU02000020">
    <property type="protein sequence ID" value="EUB61430.1"/>
    <property type="molecule type" value="Genomic_DNA"/>
</dbReference>
<dbReference type="GO" id="GO:0016579">
    <property type="term" value="P:protein deubiquitination"/>
    <property type="evidence" value="ECO:0007669"/>
    <property type="project" value="InterPro"/>
</dbReference>
<feature type="domain" description="USP" evidence="8">
    <location>
        <begin position="1"/>
        <end position="276"/>
    </location>
</feature>
<dbReference type="STRING" id="6210.W6UIU1"/>
<dbReference type="InterPro" id="IPR028889">
    <property type="entry name" value="USP"/>
</dbReference>
<evidence type="ECO:0000256" key="7">
    <source>
        <dbReference type="SAM" id="MobiDB-lite"/>
    </source>
</evidence>
<sequence length="293" mass="33099">MPIFKGMWILRCDWNLVNVKWNSQKFNDVEVNTDSPPEDFKALLFSLTGVPPERQKVMMPGGLLGDTSYGQIKLRNSAFPQFATRANAEASTSEGNVEPIYQQQDANECWVEIIRVLQQLSADAKVMTSSPTDVKFPLSLDLFEFCTKELQAKLLPQREKARAEDDAEAMAAKSRKITNASKQEKPPNPEDNPELYDPYWLGDDLGSNNTGFYELQGVVSHQGRMSMGHYVAWVKRKGKWFKLDDTKVSEVDEEDILKLSGGGEYHSAYILLYGPRRVKKVIPETSMDVHLAS</sequence>
<dbReference type="PROSITE" id="PS00973">
    <property type="entry name" value="USP_2"/>
    <property type="match status" value="1"/>
</dbReference>
<dbReference type="GO" id="GO:0043161">
    <property type="term" value="P:proteasome-mediated ubiquitin-dependent protein catabolic process"/>
    <property type="evidence" value="ECO:0007669"/>
    <property type="project" value="InterPro"/>
</dbReference>
<proteinExistence type="predicted"/>